<dbReference type="Pfam" id="PF23562">
    <property type="entry name" value="AMP-binding_C_3"/>
    <property type="match status" value="1"/>
</dbReference>
<evidence type="ECO:0000313" key="1">
    <source>
        <dbReference type="EMBL" id="KAL0060050.1"/>
    </source>
</evidence>
<accession>A0ABR2ZFL5</accession>
<proteinExistence type="predicted"/>
<keyword evidence="2" id="KW-1185">Reference proteome</keyword>
<organism evidence="1 2">
    <name type="scientific">Marasmius tenuissimus</name>
    <dbReference type="NCBI Taxonomy" id="585030"/>
    <lineage>
        <taxon>Eukaryota</taxon>
        <taxon>Fungi</taxon>
        <taxon>Dikarya</taxon>
        <taxon>Basidiomycota</taxon>
        <taxon>Agaricomycotina</taxon>
        <taxon>Agaricomycetes</taxon>
        <taxon>Agaricomycetidae</taxon>
        <taxon>Agaricales</taxon>
        <taxon>Marasmiineae</taxon>
        <taxon>Marasmiaceae</taxon>
        <taxon>Marasmius</taxon>
    </lineage>
</organism>
<evidence type="ECO:0000313" key="2">
    <source>
        <dbReference type="Proteomes" id="UP001437256"/>
    </source>
</evidence>
<dbReference type="Proteomes" id="UP001437256">
    <property type="component" value="Unassembled WGS sequence"/>
</dbReference>
<name>A0ABR2ZFL5_9AGAR</name>
<comment type="caution">
    <text evidence="1">The sequence shown here is derived from an EMBL/GenBank/DDBJ whole genome shotgun (WGS) entry which is preliminary data.</text>
</comment>
<reference evidence="1 2" key="1">
    <citation type="submission" date="2024-05" db="EMBL/GenBank/DDBJ databases">
        <title>A draft genome resource for the thread blight pathogen Marasmius tenuissimus strain MS-2.</title>
        <authorList>
            <person name="Yulfo-Soto G.E."/>
            <person name="Baruah I.K."/>
            <person name="Amoako-Attah I."/>
            <person name="Bukari Y."/>
            <person name="Meinhardt L.W."/>
            <person name="Bailey B.A."/>
            <person name="Cohen S.P."/>
        </authorList>
    </citation>
    <scope>NUCLEOTIDE SEQUENCE [LARGE SCALE GENOMIC DNA]</scope>
    <source>
        <strain evidence="1 2">MS-2</strain>
    </source>
</reference>
<dbReference type="SUPFAM" id="SSF56801">
    <property type="entry name" value="Acetyl-CoA synthetase-like"/>
    <property type="match status" value="1"/>
</dbReference>
<gene>
    <name evidence="1" type="ORF">AAF712_013173</name>
</gene>
<sequence>MIVPAPSRTGTTYTESKGTSVAEFKAMVTFGRLTRATMIPSMLFRLIRELELEHDGEGIEMLRGLNPIAFGGTNMTKGQYDKAREIQRMDLDVLTTRSDFIRCIYSFPTSPMRSPIHYRFDPVSGFTSDDSEKNLVELVILSISSDIPDGAFLDSEGNFHTGDIFSEHTSVSDPFESYYIHRGRKDDWIKMESGDKCDAGSIEKDARAACQSLSGFKDCIIIGSGRPSPVLVVEFDLQASTSELEAELKKDIFHRIQTSPATQWFPHEKIASPDSIIVVPARSLSRTATKGVIRRKAVEEDMREKLDEIFGENA</sequence>
<dbReference type="EMBL" id="JBBXMP010000195">
    <property type="protein sequence ID" value="KAL0060050.1"/>
    <property type="molecule type" value="Genomic_DNA"/>
</dbReference>
<protein>
    <submittedName>
        <fullName evidence="1">Uncharacterized protein</fullName>
    </submittedName>
</protein>